<dbReference type="Gene3D" id="3.90.79.10">
    <property type="entry name" value="Nucleoside Triphosphate Pyrophosphohydrolase"/>
    <property type="match status" value="1"/>
</dbReference>
<evidence type="ECO:0000256" key="4">
    <source>
        <dbReference type="ARBA" id="ARBA00016377"/>
    </source>
</evidence>
<evidence type="ECO:0000259" key="8">
    <source>
        <dbReference type="PROSITE" id="PS51462"/>
    </source>
</evidence>
<dbReference type="SUPFAM" id="SSF55811">
    <property type="entry name" value="Nudix"/>
    <property type="match status" value="1"/>
</dbReference>
<comment type="cofactor">
    <cofactor evidence="2">
        <name>Mg(2+)</name>
        <dbReference type="ChEBI" id="CHEBI:18420"/>
    </cofactor>
</comment>
<dbReference type="CDD" id="cd03424">
    <property type="entry name" value="NUDIX_ADPRase_Nudt5_UGPPase_Nudt14"/>
    <property type="match status" value="1"/>
</dbReference>
<evidence type="ECO:0000313" key="9">
    <source>
        <dbReference type="EMBL" id="TWI89177.1"/>
    </source>
</evidence>
<dbReference type="PANTHER" id="PTHR11839:SF18">
    <property type="entry name" value="NUDIX HYDROLASE DOMAIN-CONTAINING PROTEIN"/>
    <property type="match status" value="1"/>
</dbReference>
<evidence type="ECO:0000256" key="2">
    <source>
        <dbReference type="ARBA" id="ARBA00001946"/>
    </source>
</evidence>
<comment type="similarity">
    <text evidence="3">Belongs to the Nudix hydrolase family. NudK subfamily.</text>
</comment>
<dbReference type="GO" id="GO:0019693">
    <property type="term" value="P:ribose phosphate metabolic process"/>
    <property type="evidence" value="ECO:0007669"/>
    <property type="project" value="TreeGrafter"/>
</dbReference>
<gene>
    <name evidence="9" type="ORF">LX66_3271</name>
</gene>
<dbReference type="PANTHER" id="PTHR11839">
    <property type="entry name" value="UDP/ADP-SUGAR PYROPHOSPHATASE"/>
    <property type="match status" value="1"/>
</dbReference>
<dbReference type="PROSITE" id="PS51462">
    <property type="entry name" value="NUDIX"/>
    <property type="match status" value="1"/>
</dbReference>
<dbReference type="Proteomes" id="UP000316778">
    <property type="component" value="Unassembled WGS sequence"/>
</dbReference>
<evidence type="ECO:0000256" key="1">
    <source>
        <dbReference type="ARBA" id="ARBA00000847"/>
    </source>
</evidence>
<dbReference type="GO" id="GO:0005829">
    <property type="term" value="C:cytosol"/>
    <property type="evidence" value="ECO:0007669"/>
    <property type="project" value="TreeGrafter"/>
</dbReference>
<evidence type="ECO:0000313" key="10">
    <source>
        <dbReference type="Proteomes" id="UP000316778"/>
    </source>
</evidence>
<keyword evidence="10" id="KW-1185">Reference proteome</keyword>
<reference evidence="9 10" key="1">
    <citation type="journal article" date="2013" name="Stand. Genomic Sci.">
        <title>Genomic Encyclopedia of Type Strains, Phase I: The one thousand microbial genomes (KMG-I) project.</title>
        <authorList>
            <person name="Kyrpides N.C."/>
            <person name="Woyke T."/>
            <person name="Eisen J.A."/>
            <person name="Garrity G."/>
            <person name="Lilburn T.G."/>
            <person name="Beck B.J."/>
            <person name="Whitman W.B."/>
            <person name="Hugenholtz P."/>
            <person name="Klenk H.P."/>
        </authorList>
    </citation>
    <scope>NUCLEOTIDE SEQUENCE [LARGE SCALE GENOMIC DNA]</scope>
    <source>
        <strain evidence="9 10">DSM 13484</strain>
    </source>
</reference>
<dbReference type="InterPro" id="IPR000086">
    <property type="entry name" value="NUDIX_hydrolase_dom"/>
</dbReference>
<evidence type="ECO:0000256" key="6">
    <source>
        <dbReference type="ARBA" id="ARBA00032162"/>
    </source>
</evidence>
<sequence length="182" mass="20899">MLDWKLLHSEYLYKDDWLTARKDRCLTPAGKIVDPYYVLEYPNWVNGVAIAEDGKVIMVRQYRHGYGQTILEIPGGAMDPTDASPETAMRRELLEETGYAFEQLTPLGDICPNPASSNNLTYMFLATGGKKVQEQQLDQNEEIEIVHITLEELVQLMQTNQIRQSLHVTCIYYALEKIRSKK</sequence>
<comment type="caution">
    <text evidence="9">The sequence shown here is derived from an EMBL/GenBank/DDBJ whole genome shotgun (WGS) entry which is preliminary data.</text>
</comment>
<dbReference type="EMBL" id="VLLG01000003">
    <property type="protein sequence ID" value="TWI89177.1"/>
    <property type="molecule type" value="Genomic_DNA"/>
</dbReference>
<accession>A0A562T6K9</accession>
<dbReference type="InterPro" id="IPR015797">
    <property type="entry name" value="NUDIX_hydrolase-like_dom_sf"/>
</dbReference>
<evidence type="ECO:0000256" key="7">
    <source>
        <dbReference type="ARBA" id="ARBA00032272"/>
    </source>
</evidence>
<comment type="catalytic activity">
    <reaction evidence="1">
        <text>GDP-alpha-D-mannose + H2O = alpha-D-mannose 1-phosphate + GMP + 2 H(+)</text>
        <dbReference type="Rhea" id="RHEA:27978"/>
        <dbReference type="ChEBI" id="CHEBI:15377"/>
        <dbReference type="ChEBI" id="CHEBI:15378"/>
        <dbReference type="ChEBI" id="CHEBI:57527"/>
        <dbReference type="ChEBI" id="CHEBI:58115"/>
        <dbReference type="ChEBI" id="CHEBI:58409"/>
    </reaction>
</comment>
<protein>
    <recommendedName>
        <fullName evidence="4">GDP-mannose pyrophosphatase</fullName>
    </recommendedName>
    <alternativeName>
        <fullName evidence="6">GDP-mannose hydrolase</fullName>
    </alternativeName>
    <alternativeName>
        <fullName evidence="7">GDPMK</fullName>
    </alternativeName>
</protein>
<dbReference type="Pfam" id="PF00293">
    <property type="entry name" value="NUDIX"/>
    <property type="match status" value="1"/>
</dbReference>
<name>A0A562T6K9_CHIJA</name>
<dbReference type="RefSeq" id="WP_145715303.1">
    <property type="nucleotide sequence ID" value="NZ_BAAAFY010000001.1"/>
</dbReference>
<dbReference type="GO" id="GO:0006753">
    <property type="term" value="P:nucleoside phosphate metabolic process"/>
    <property type="evidence" value="ECO:0007669"/>
    <property type="project" value="TreeGrafter"/>
</dbReference>
<evidence type="ECO:0000256" key="5">
    <source>
        <dbReference type="ARBA" id="ARBA00022801"/>
    </source>
</evidence>
<organism evidence="9 10">
    <name type="scientific">Chitinophaga japonensis</name>
    <name type="common">Flexibacter japonensis</name>
    <dbReference type="NCBI Taxonomy" id="104662"/>
    <lineage>
        <taxon>Bacteria</taxon>
        <taxon>Pseudomonadati</taxon>
        <taxon>Bacteroidota</taxon>
        <taxon>Chitinophagia</taxon>
        <taxon>Chitinophagales</taxon>
        <taxon>Chitinophagaceae</taxon>
        <taxon>Chitinophaga</taxon>
    </lineage>
</organism>
<dbReference type="GO" id="GO:0016787">
    <property type="term" value="F:hydrolase activity"/>
    <property type="evidence" value="ECO:0007669"/>
    <property type="project" value="UniProtKB-KW"/>
</dbReference>
<proteinExistence type="inferred from homology"/>
<evidence type="ECO:0000256" key="3">
    <source>
        <dbReference type="ARBA" id="ARBA00007275"/>
    </source>
</evidence>
<dbReference type="OrthoDB" id="9806150at2"/>
<feature type="domain" description="Nudix hydrolase" evidence="8">
    <location>
        <begin position="40"/>
        <end position="170"/>
    </location>
</feature>
<keyword evidence="5" id="KW-0378">Hydrolase</keyword>
<dbReference type="AlphaFoldDB" id="A0A562T6K9"/>